<evidence type="ECO:0000256" key="2">
    <source>
        <dbReference type="ARBA" id="ARBA00022630"/>
    </source>
</evidence>
<dbReference type="PANTHER" id="PTHR30137:SF16">
    <property type="entry name" value="BLL0895 PROTEIN"/>
    <property type="match status" value="1"/>
</dbReference>
<proteinExistence type="inferred from homology"/>
<dbReference type="PANTHER" id="PTHR30137">
    <property type="entry name" value="LUCIFERASE-LIKE MONOOXYGENASE"/>
    <property type="match status" value="1"/>
</dbReference>
<dbReference type="SUPFAM" id="SSF51679">
    <property type="entry name" value="Bacterial luciferase-like"/>
    <property type="match status" value="1"/>
</dbReference>
<dbReference type="GO" id="GO:0016705">
    <property type="term" value="F:oxidoreductase activity, acting on paired donors, with incorporation or reduction of molecular oxygen"/>
    <property type="evidence" value="ECO:0007669"/>
    <property type="project" value="InterPro"/>
</dbReference>
<evidence type="ECO:0000256" key="4">
    <source>
        <dbReference type="ARBA" id="ARBA00023033"/>
    </source>
</evidence>
<dbReference type="HOGENOM" id="CLU_027853_3_3_7"/>
<dbReference type="PATRIC" id="fig|1429438.4.peg.7803"/>
<comment type="similarity">
    <text evidence="1">Belongs to the bacterial luciferase oxidoreductase family.</text>
</comment>
<dbReference type="GO" id="GO:0005829">
    <property type="term" value="C:cytosol"/>
    <property type="evidence" value="ECO:0007669"/>
    <property type="project" value="TreeGrafter"/>
</dbReference>
<keyword evidence="4" id="KW-0503">Monooxygenase</keyword>
<evidence type="ECO:0000259" key="5">
    <source>
        <dbReference type="Pfam" id="PF00296"/>
    </source>
</evidence>
<evidence type="ECO:0000313" key="7">
    <source>
        <dbReference type="Proteomes" id="UP000019141"/>
    </source>
</evidence>
<evidence type="ECO:0000256" key="1">
    <source>
        <dbReference type="ARBA" id="ARBA00010426"/>
    </source>
</evidence>
<accession>W4L4B2</accession>
<dbReference type="GO" id="GO:0004497">
    <property type="term" value="F:monooxygenase activity"/>
    <property type="evidence" value="ECO:0007669"/>
    <property type="project" value="UniProtKB-KW"/>
</dbReference>
<protein>
    <recommendedName>
        <fullName evidence="5">Luciferase-like domain-containing protein</fullName>
    </recommendedName>
</protein>
<reference evidence="6 7" key="1">
    <citation type="journal article" date="2014" name="Nature">
        <title>An environmental bacterial taxon with a large and distinct metabolic repertoire.</title>
        <authorList>
            <person name="Wilson M.C."/>
            <person name="Mori T."/>
            <person name="Ruckert C."/>
            <person name="Uria A.R."/>
            <person name="Helf M.J."/>
            <person name="Takada K."/>
            <person name="Gernert C."/>
            <person name="Steffens U.A."/>
            <person name="Heycke N."/>
            <person name="Schmitt S."/>
            <person name="Rinke C."/>
            <person name="Helfrich E.J."/>
            <person name="Brachmann A.O."/>
            <person name="Gurgui C."/>
            <person name="Wakimoto T."/>
            <person name="Kracht M."/>
            <person name="Crusemann M."/>
            <person name="Hentschel U."/>
            <person name="Abe I."/>
            <person name="Matsunaga S."/>
            <person name="Kalinowski J."/>
            <person name="Takeyama H."/>
            <person name="Piel J."/>
        </authorList>
    </citation>
    <scope>NUCLEOTIDE SEQUENCE [LARGE SCALE GENOMIC DNA]</scope>
    <source>
        <strain evidence="7">TSY1</strain>
    </source>
</reference>
<name>W4L4B2_ENTF1</name>
<dbReference type="EMBL" id="AZHW01001351">
    <property type="protein sequence ID" value="ETW92882.1"/>
    <property type="molecule type" value="Genomic_DNA"/>
</dbReference>
<dbReference type="AlphaFoldDB" id="W4L4B2"/>
<evidence type="ECO:0000313" key="6">
    <source>
        <dbReference type="EMBL" id="ETW92882.1"/>
    </source>
</evidence>
<organism evidence="6 7">
    <name type="scientific">Entotheonella factor</name>
    <dbReference type="NCBI Taxonomy" id="1429438"/>
    <lineage>
        <taxon>Bacteria</taxon>
        <taxon>Pseudomonadati</taxon>
        <taxon>Nitrospinota/Tectimicrobiota group</taxon>
        <taxon>Candidatus Tectimicrobiota</taxon>
        <taxon>Candidatus Entotheonellia</taxon>
        <taxon>Candidatus Entotheonellales</taxon>
        <taxon>Candidatus Entotheonellaceae</taxon>
        <taxon>Candidatus Entotheonella</taxon>
    </lineage>
</organism>
<evidence type="ECO:0000256" key="3">
    <source>
        <dbReference type="ARBA" id="ARBA00023002"/>
    </source>
</evidence>
<dbReference type="InterPro" id="IPR011251">
    <property type="entry name" value="Luciferase-like_dom"/>
</dbReference>
<gene>
    <name evidence="6" type="ORF">ETSY1_41700</name>
</gene>
<keyword evidence="7" id="KW-1185">Reference proteome</keyword>
<dbReference type="Proteomes" id="UP000019141">
    <property type="component" value="Unassembled WGS sequence"/>
</dbReference>
<dbReference type="Gene3D" id="3.20.20.30">
    <property type="entry name" value="Luciferase-like domain"/>
    <property type="match status" value="1"/>
</dbReference>
<feature type="domain" description="Luciferase-like" evidence="5">
    <location>
        <begin position="7"/>
        <end position="308"/>
    </location>
</feature>
<dbReference type="Pfam" id="PF00296">
    <property type="entry name" value="Bac_luciferase"/>
    <property type="match status" value="1"/>
</dbReference>
<comment type="caution">
    <text evidence="6">The sequence shown here is derived from an EMBL/GenBank/DDBJ whole genome shotgun (WGS) entry which is preliminary data.</text>
</comment>
<keyword evidence="3" id="KW-0560">Oxidoreductase</keyword>
<dbReference type="InterPro" id="IPR036661">
    <property type="entry name" value="Luciferase-like_sf"/>
</dbReference>
<keyword evidence="2" id="KW-0285">Flavoprotein</keyword>
<dbReference type="InterPro" id="IPR050766">
    <property type="entry name" value="Bact_Lucif_Oxidored"/>
</dbReference>
<sequence>MALPERMTFGIFMAPFHPLGEDPTLALERDLELLQWLDYLGFDEAWIGEHHSAGWETIASPELFIATAAERTKNIKLGTGVVSLPYHHPLMVTNRMVLLDHLTRGRAMLGVGPGALGTDAYMLGIDPLTQRPRMDEALGVIKRLMTETEPITYKSDWFELNEAMAHLRPFTKPHLPIAVAAAQSPAGMQVAGKHGASVISISVIRDPGTAPDLKKFWQIAEETAEEHGQTMNRAEWRVVIHAHIAETRKEAIEQARVGAGKYQRDYFENTLGLKGPDGPADKIIDVMTEHGAWCVGTPDDLIAHIHRLDEQSGGFGGLLIQATEWGTREQVLHSYELIARHVKPHFQGSLVNLQASQAWSAQKKEAIMALRTKAIDKAKQAYFEPTPSA</sequence>